<dbReference type="Pfam" id="PF00520">
    <property type="entry name" value="Ion_trans"/>
    <property type="match status" value="1"/>
</dbReference>
<feature type="region of interest" description="Disordered" evidence="8">
    <location>
        <begin position="609"/>
        <end position="628"/>
    </location>
</feature>
<dbReference type="InterPro" id="IPR005821">
    <property type="entry name" value="Ion_trans_dom"/>
</dbReference>
<dbReference type="CDD" id="cd00038">
    <property type="entry name" value="CAP_ED"/>
    <property type="match status" value="1"/>
</dbReference>
<feature type="transmembrane region" description="Helical" evidence="9">
    <location>
        <begin position="355"/>
        <end position="374"/>
    </location>
</feature>
<feature type="transmembrane region" description="Helical" evidence="9">
    <location>
        <begin position="386"/>
        <end position="410"/>
    </location>
</feature>
<dbReference type="GO" id="GO:0003254">
    <property type="term" value="P:regulation of membrane depolarization"/>
    <property type="evidence" value="ECO:0007669"/>
    <property type="project" value="TreeGrafter"/>
</dbReference>
<dbReference type="PROSITE" id="PS50042">
    <property type="entry name" value="CNMP_BINDING_3"/>
    <property type="match status" value="1"/>
</dbReference>
<dbReference type="PRINTS" id="PR01463">
    <property type="entry name" value="EAGCHANLFMLY"/>
</dbReference>
<evidence type="ECO:0000256" key="7">
    <source>
        <dbReference type="ARBA" id="ARBA00023303"/>
    </source>
</evidence>
<gene>
    <name evidence="11" type="ORF">Poli38472_000380</name>
</gene>
<evidence type="ECO:0000256" key="3">
    <source>
        <dbReference type="ARBA" id="ARBA00022692"/>
    </source>
</evidence>
<dbReference type="InterPro" id="IPR000595">
    <property type="entry name" value="cNMP-bd_dom"/>
</dbReference>
<dbReference type="AlphaFoldDB" id="A0A8K1CCY6"/>
<feature type="compositionally biased region" description="Polar residues" evidence="8">
    <location>
        <begin position="11"/>
        <end position="25"/>
    </location>
</feature>
<feature type="domain" description="Cyclic nucleotide-binding" evidence="10">
    <location>
        <begin position="491"/>
        <end position="607"/>
    </location>
</feature>
<keyword evidence="12" id="KW-1185">Reference proteome</keyword>
<feature type="transmembrane region" description="Helical" evidence="9">
    <location>
        <begin position="180"/>
        <end position="202"/>
    </location>
</feature>
<dbReference type="PROSITE" id="PS00889">
    <property type="entry name" value="CNMP_BINDING_2"/>
    <property type="match status" value="1"/>
</dbReference>
<dbReference type="PROSITE" id="PS00888">
    <property type="entry name" value="CNMP_BINDING_1"/>
    <property type="match status" value="1"/>
</dbReference>
<keyword evidence="5" id="KW-0406">Ion transport</keyword>
<evidence type="ECO:0000256" key="8">
    <source>
        <dbReference type="SAM" id="MobiDB-lite"/>
    </source>
</evidence>
<evidence type="ECO:0000256" key="2">
    <source>
        <dbReference type="ARBA" id="ARBA00022448"/>
    </source>
</evidence>
<dbReference type="GO" id="GO:0098855">
    <property type="term" value="C:HCN channel complex"/>
    <property type="evidence" value="ECO:0007669"/>
    <property type="project" value="TreeGrafter"/>
</dbReference>
<feature type="transmembrane region" description="Helical" evidence="9">
    <location>
        <begin position="252"/>
        <end position="270"/>
    </location>
</feature>
<dbReference type="PANTHER" id="PTHR45689:SF5">
    <property type="entry name" value="I[[H]] CHANNEL, ISOFORM E"/>
    <property type="match status" value="1"/>
</dbReference>
<dbReference type="Gene3D" id="2.60.120.10">
    <property type="entry name" value="Jelly Rolls"/>
    <property type="match status" value="1"/>
</dbReference>
<keyword evidence="2" id="KW-0813">Transport</keyword>
<dbReference type="GO" id="GO:0005249">
    <property type="term" value="F:voltage-gated potassium channel activity"/>
    <property type="evidence" value="ECO:0007669"/>
    <property type="project" value="InterPro"/>
</dbReference>
<dbReference type="InterPro" id="IPR018488">
    <property type="entry name" value="cNMP-bd_CS"/>
</dbReference>
<dbReference type="PANTHER" id="PTHR45689">
    <property type="entry name" value="I[[H]] CHANNEL, ISOFORM E"/>
    <property type="match status" value="1"/>
</dbReference>
<comment type="caution">
    <text evidence="11">The sequence shown here is derived from an EMBL/GenBank/DDBJ whole genome shotgun (WGS) entry which is preliminary data.</text>
</comment>
<dbReference type="GO" id="GO:0035725">
    <property type="term" value="P:sodium ion transmembrane transport"/>
    <property type="evidence" value="ECO:0007669"/>
    <property type="project" value="TreeGrafter"/>
</dbReference>
<evidence type="ECO:0000259" key="10">
    <source>
        <dbReference type="PROSITE" id="PS50042"/>
    </source>
</evidence>
<dbReference type="Proteomes" id="UP000794436">
    <property type="component" value="Unassembled WGS sequence"/>
</dbReference>
<accession>A0A8K1CCY6</accession>
<keyword evidence="4 9" id="KW-1133">Transmembrane helix</keyword>
<dbReference type="Gene3D" id="1.10.287.630">
    <property type="entry name" value="Helix hairpin bin"/>
    <property type="match status" value="1"/>
</dbReference>
<feature type="transmembrane region" description="Helical" evidence="9">
    <location>
        <begin position="313"/>
        <end position="335"/>
    </location>
</feature>
<keyword evidence="7" id="KW-0407">Ion channel</keyword>
<evidence type="ECO:0000313" key="11">
    <source>
        <dbReference type="EMBL" id="TMW60338.1"/>
    </source>
</evidence>
<dbReference type="EMBL" id="SPLM01000108">
    <property type="protein sequence ID" value="TMW60338.1"/>
    <property type="molecule type" value="Genomic_DNA"/>
</dbReference>
<dbReference type="Pfam" id="PF00027">
    <property type="entry name" value="cNMP_binding"/>
    <property type="match status" value="1"/>
</dbReference>
<evidence type="ECO:0000313" key="12">
    <source>
        <dbReference type="Proteomes" id="UP000794436"/>
    </source>
</evidence>
<protein>
    <recommendedName>
        <fullName evidence="10">Cyclic nucleotide-binding domain-containing protein</fullName>
    </recommendedName>
</protein>
<comment type="subcellular location">
    <subcellularLocation>
        <location evidence="1">Membrane</location>
        <topology evidence="1">Multi-pass membrane protein</topology>
    </subcellularLocation>
</comment>
<feature type="compositionally biased region" description="Low complexity" evidence="8">
    <location>
        <begin position="613"/>
        <end position="628"/>
    </location>
</feature>
<dbReference type="InterPro" id="IPR003938">
    <property type="entry name" value="K_chnl_volt-dep_EAG/ELK/ERG"/>
</dbReference>
<evidence type="ECO:0000256" key="4">
    <source>
        <dbReference type="ARBA" id="ARBA00022989"/>
    </source>
</evidence>
<dbReference type="InterPro" id="IPR051413">
    <property type="entry name" value="K/Na_HCN_channel"/>
</dbReference>
<evidence type="ECO:0000256" key="6">
    <source>
        <dbReference type="ARBA" id="ARBA00023136"/>
    </source>
</evidence>
<reference evidence="11" key="1">
    <citation type="submission" date="2019-03" db="EMBL/GenBank/DDBJ databases">
        <title>Long read genome sequence of the mycoparasitic Pythium oligandrum ATCC 38472 isolated from sugarbeet rhizosphere.</title>
        <authorList>
            <person name="Gaulin E."/>
        </authorList>
    </citation>
    <scope>NUCLEOTIDE SEQUENCE</scope>
    <source>
        <strain evidence="11">ATCC 38472_TT</strain>
    </source>
</reference>
<sequence>MEQDIRRNGLVQATWNGNQPPPTSNDIMQQLEPSRHASLAQSPFMARQAERAHMTGLSPIEEMKLAQNELRAKAASQIATEQTRERSSFQSLISTRDVIRKLRNKTRAKVRPSEAIKELEEDLVTAKDMDELTPAEALNFVEAASRNESVIIKKRQAYEDSALPFYIISPNSKFRLRWDVISVLLISYNALSIPFLLAFGTLSSDSWTENFQRFVDAFFMADIIVNFVSAYEESGRIEDRPKVIATRYLKSWFALDLVSAFPIYLVQSSYSRVPQLTRLFRLFRLLRLFRMLTIIRILNRLEYALLLRSTVSSLFKFFLLVCFTSHWLSCFFYLISVGNEDGWVHFQGIGNETLYVKYVTSFYWAIMTMTTVGYGDIHAQSTPERIFAIFAMVLGAWIFAYGITNVVAMVSNLNASDTEFQLKMDELNDYMDARELPTQLRFEIREFFYNARVSAETKLSNEAKILAELSALLRSKIAYAINDSVLSKMPFFVGADHNFLMELALSMRMVCFPPHEEVILEGEIGEEMFFIFRGVVEVLIGDVQVGLLGQKQYFGEMAILNQNCLRTATVRTLCFCELRMLTREKFLIALTHFPNMKLRIAKIVEKRAKKTKQGQQQSRSSVGRVSSSSNLDNLAAKLDEKTAQEIATPTAATTLNRISQLNTNFSGSFRSMAAEAEMETIQNKVARMIERQEKLAIIVESIEERVSEMLRKQRLRAALAGL</sequence>
<dbReference type="OrthoDB" id="426293at2759"/>
<dbReference type="SUPFAM" id="SSF51206">
    <property type="entry name" value="cAMP-binding domain-like"/>
    <property type="match status" value="1"/>
</dbReference>
<keyword evidence="3 9" id="KW-0812">Transmembrane</keyword>
<evidence type="ECO:0000256" key="1">
    <source>
        <dbReference type="ARBA" id="ARBA00004141"/>
    </source>
</evidence>
<dbReference type="FunFam" id="1.10.287.70:FF:000123">
    <property type="entry name" value="Potassium channel KAT3"/>
    <property type="match status" value="1"/>
</dbReference>
<dbReference type="InterPro" id="IPR018490">
    <property type="entry name" value="cNMP-bd_dom_sf"/>
</dbReference>
<dbReference type="Gene3D" id="1.10.287.70">
    <property type="match status" value="1"/>
</dbReference>
<dbReference type="InterPro" id="IPR014710">
    <property type="entry name" value="RmlC-like_jellyroll"/>
</dbReference>
<evidence type="ECO:0000256" key="9">
    <source>
        <dbReference type="SAM" id="Phobius"/>
    </source>
</evidence>
<organism evidence="11 12">
    <name type="scientific">Pythium oligandrum</name>
    <name type="common">Mycoparasitic fungus</name>
    <dbReference type="NCBI Taxonomy" id="41045"/>
    <lineage>
        <taxon>Eukaryota</taxon>
        <taxon>Sar</taxon>
        <taxon>Stramenopiles</taxon>
        <taxon>Oomycota</taxon>
        <taxon>Peronosporomycetes</taxon>
        <taxon>Pythiales</taxon>
        <taxon>Pythiaceae</taxon>
        <taxon>Pythium</taxon>
    </lineage>
</organism>
<dbReference type="SUPFAM" id="SSF81324">
    <property type="entry name" value="Voltage-gated potassium channels"/>
    <property type="match status" value="1"/>
</dbReference>
<evidence type="ECO:0000256" key="5">
    <source>
        <dbReference type="ARBA" id="ARBA00023065"/>
    </source>
</evidence>
<name>A0A8K1CCY6_PYTOL</name>
<proteinExistence type="predicted"/>
<dbReference type="SMART" id="SM00100">
    <property type="entry name" value="cNMP"/>
    <property type="match status" value="1"/>
</dbReference>
<keyword evidence="6 9" id="KW-0472">Membrane</keyword>
<feature type="region of interest" description="Disordered" evidence="8">
    <location>
        <begin position="1"/>
        <end position="25"/>
    </location>
</feature>